<reference evidence="4" key="1">
    <citation type="submission" date="2016-10" db="EMBL/GenBank/DDBJ databases">
        <authorList>
            <person name="Varghese N."/>
            <person name="Submissions S."/>
        </authorList>
    </citation>
    <scope>NUCLEOTIDE SEQUENCE [LARGE SCALE GENOMIC DNA]</scope>
    <source>
        <strain evidence="4">DSM 21743</strain>
    </source>
</reference>
<feature type="region of interest" description="Disordered" evidence="1">
    <location>
        <begin position="35"/>
        <end position="71"/>
    </location>
</feature>
<accession>A0A1H2LH26</accession>
<feature type="region of interest" description="Disordered" evidence="1">
    <location>
        <begin position="272"/>
        <end position="306"/>
    </location>
</feature>
<feature type="signal peptide" evidence="2">
    <location>
        <begin position="1"/>
        <end position="35"/>
    </location>
</feature>
<evidence type="ECO:0000256" key="2">
    <source>
        <dbReference type="SAM" id="SignalP"/>
    </source>
</evidence>
<gene>
    <name evidence="3" type="ORF">SAMN04488544_0162</name>
</gene>
<keyword evidence="4" id="KW-1185">Reference proteome</keyword>
<feature type="region of interest" description="Disordered" evidence="1">
    <location>
        <begin position="169"/>
        <end position="202"/>
    </location>
</feature>
<organism evidence="3 4">
    <name type="scientific">Microlunatus sagamiharensis</name>
    <dbReference type="NCBI Taxonomy" id="546874"/>
    <lineage>
        <taxon>Bacteria</taxon>
        <taxon>Bacillati</taxon>
        <taxon>Actinomycetota</taxon>
        <taxon>Actinomycetes</taxon>
        <taxon>Propionibacteriales</taxon>
        <taxon>Propionibacteriaceae</taxon>
        <taxon>Microlunatus</taxon>
    </lineage>
</organism>
<feature type="chain" id="PRO_5039068851" description="DUF5666 domain-containing protein" evidence="2">
    <location>
        <begin position="36"/>
        <end position="306"/>
    </location>
</feature>
<keyword evidence="2" id="KW-0732">Signal</keyword>
<feature type="compositionally biased region" description="Low complexity" evidence="1">
    <location>
        <begin position="292"/>
        <end position="306"/>
    </location>
</feature>
<dbReference type="AlphaFoldDB" id="A0A1H2LH26"/>
<proteinExistence type="predicted"/>
<dbReference type="STRING" id="546874.SAMN04488544_0162"/>
<name>A0A1H2LH26_9ACTN</name>
<dbReference type="EMBL" id="LT629799">
    <property type="protein sequence ID" value="SDU80327.1"/>
    <property type="molecule type" value="Genomic_DNA"/>
</dbReference>
<feature type="compositionally biased region" description="Low complexity" evidence="1">
    <location>
        <begin position="170"/>
        <end position="190"/>
    </location>
</feature>
<dbReference type="Proteomes" id="UP000198825">
    <property type="component" value="Chromosome I"/>
</dbReference>
<evidence type="ECO:0000313" key="4">
    <source>
        <dbReference type="Proteomes" id="UP000198825"/>
    </source>
</evidence>
<sequence length="306" mass="28963">MPTSPTSRTRPRPGRARRPVLLLALATAGLTLTLAGCSGPDASTPGSDPSAAAGQRTGGSRADGQRPPGVSGLVAAVSGKTLQVQSASEQTAVTWTGSTTFTETTKASPSALKTGLCAAVRTTGGGSASPAAPATPATGPLAAASVTLSPAVDGSCTGGFGGAYGGGRPSGAPSGAAPSGAPSGARTASGFAGRGTDGKVTSVDGSTFVVAAREPGGTATTDVTVTTSGSTTWTQVTTTSAKAATVGRCATATGRTSGTGALTATTVRLSAPASDGTCTQAFGGRRGGTGQPGQDAQPGQGATAHG</sequence>
<evidence type="ECO:0008006" key="5">
    <source>
        <dbReference type="Google" id="ProtNLM"/>
    </source>
</evidence>
<evidence type="ECO:0000313" key="3">
    <source>
        <dbReference type="EMBL" id="SDU80327.1"/>
    </source>
</evidence>
<dbReference type="RefSeq" id="WP_091072351.1">
    <property type="nucleotide sequence ID" value="NZ_LT629799.1"/>
</dbReference>
<protein>
    <recommendedName>
        <fullName evidence="5">DUF5666 domain-containing protein</fullName>
    </recommendedName>
</protein>
<evidence type="ECO:0000256" key="1">
    <source>
        <dbReference type="SAM" id="MobiDB-lite"/>
    </source>
</evidence>